<dbReference type="SUPFAM" id="SSF160719">
    <property type="entry name" value="gpW/gp25-like"/>
    <property type="match status" value="1"/>
</dbReference>
<gene>
    <name evidence="2" type="ORF">JEQ17_37670</name>
</gene>
<reference evidence="2 3" key="1">
    <citation type="submission" date="2020-12" db="EMBL/GenBank/DDBJ databases">
        <title>A novel species.</title>
        <authorList>
            <person name="Li K."/>
        </authorList>
    </citation>
    <scope>NUCLEOTIDE SEQUENCE [LARGE SCALE GENOMIC DNA]</scope>
    <source>
        <strain evidence="2 3">ZYC-3</strain>
    </source>
</reference>
<dbReference type="EMBL" id="CP066831">
    <property type="protein sequence ID" value="QQM44575.1"/>
    <property type="molecule type" value="Genomic_DNA"/>
</dbReference>
<evidence type="ECO:0000259" key="1">
    <source>
        <dbReference type="Pfam" id="PF04965"/>
    </source>
</evidence>
<accession>A0A7T7L1C1</accession>
<protein>
    <submittedName>
        <fullName evidence="2">GPW/gp25 family protein</fullName>
    </submittedName>
</protein>
<evidence type="ECO:0000313" key="2">
    <source>
        <dbReference type="EMBL" id="QQM44575.1"/>
    </source>
</evidence>
<dbReference type="RefSeq" id="WP_200399421.1">
    <property type="nucleotide sequence ID" value="NZ_CP066831.1"/>
</dbReference>
<feature type="domain" description="IraD/Gp25-like" evidence="1">
    <location>
        <begin position="29"/>
        <end position="111"/>
    </location>
</feature>
<name>A0A7T7L1C1_9ACTN</name>
<proteinExistence type="predicted"/>
<evidence type="ECO:0000313" key="3">
    <source>
        <dbReference type="Proteomes" id="UP000595636"/>
    </source>
</evidence>
<organism evidence="2 3">
    <name type="scientific">Streptomyces liliifuscus</name>
    <dbReference type="NCBI Taxonomy" id="2797636"/>
    <lineage>
        <taxon>Bacteria</taxon>
        <taxon>Bacillati</taxon>
        <taxon>Actinomycetota</taxon>
        <taxon>Actinomycetes</taxon>
        <taxon>Kitasatosporales</taxon>
        <taxon>Streptomycetaceae</taxon>
        <taxon>Streptomyces</taxon>
    </lineage>
</organism>
<dbReference type="Gene3D" id="3.10.450.40">
    <property type="match status" value="1"/>
</dbReference>
<dbReference type="Pfam" id="PF04965">
    <property type="entry name" value="GPW_gp25"/>
    <property type="match status" value="1"/>
</dbReference>
<dbReference type="Proteomes" id="UP000595636">
    <property type="component" value="Chromosome"/>
</dbReference>
<dbReference type="AlphaFoldDB" id="A0A7T7L1C1"/>
<keyword evidence="3" id="KW-1185">Reference proteome</keyword>
<sequence>MPEDTAAIRGMAFPFRVDPRTGGIAVSAGADKLRENVVRLLLTRIGERPMLREYGGGVTQLFQETVDEGMVAIARHQITRALLRFEPRVLPQEVGVIETEPGVLRLRVVYVDSTRPGLQSVVVPIG</sequence>
<dbReference type="KEGG" id="slf:JEQ17_37670"/>
<dbReference type="InterPro" id="IPR007048">
    <property type="entry name" value="IraD/Gp25-like"/>
</dbReference>